<reference evidence="2 3" key="1">
    <citation type="submission" date="2019-03" db="EMBL/GenBank/DDBJ databases">
        <title>Single cell metagenomics reveals metabolic interactions within the superorganism composed of flagellate Streblomastix strix and complex community of Bacteroidetes bacteria on its surface.</title>
        <authorList>
            <person name="Treitli S.C."/>
            <person name="Kolisko M."/>
            <person name="Husnik F."/>
            <person name="Keeling P."/>
            <person name="Hampl V."/>
        </authorList>
    </citation>
    <scope>NUCLEOTIDE SEQUENCE [LARGE SCALE GENOMIC DNA]</scope>
    <source>
        <strain evidence="2">ST1C</strain>
    </source>
</reference>
<dbReference type="Gene3D" id="1.10.510.10">
    <property type="entry name" value="Transferase(Phosphotransferase) domain 1"/>
    <property type="match status" value="1"/>
</dbReference>
<dbReference type="PROSITE" id="PS50011">
    <property type="entry name" value="PROTEIN_KINASE_DOM"/>
    <property type="match status" value="1"/>
</dbReference>
<feature type="domain" description="Protein kinase" evidence="1">
    <location>
        <begin position="1"/>
        <end position="66"/>
    </location>
</feature>
<name>A0A5J4RIT1_9EUKA</name>
<protein>
    <recommendedName>
        <fullName evidence="1">Protein kinase domain-containing protein</fullName>
    </recommendedName>
</protein>
<evidence type="ECO:0000313" key="3">
    <source>
        <dbReference type="Proteomes" id="UP000324800"/>
    </source>
</evidence>
<dbReference type="GO" id="GO:0005524">
    <property type="term" value="F:ATP binding"/>
    <property type="evidence" value="ECO:0007669"/>
    <property type="project" value="InterPro"/>
</dbReference>
<dbReference type="EMBL" id="SNRW01042177">
    <property type="protein sequence ID" value="KAA6333509.1"/>
    <property type="molecule type" value="Genomic_DNA"/>
</dbReference>
<dbReference type="GO" id="GO:0004672">
    <property type="term" value="F:protein kinase activity"/>
    <property type="evidence" value="ECO:0007669"/>
    <property type="project" value="InterPro"/>
</dbReference>
<dbReference type="AlphaFoldDB" id="A0A5J4RIT1"/>
<gene>
    <name evidence="2" type="ORF">EZS28_053162</name>
</gene>
<dbReference type="Pfam" id="PF00069">
    <property type="entry name" value="Pkinase"/>
    <property type="match status" value="1"/>
</dbReference>
<dbReference type="Proteomes" id="UP000324800">
    <property type="component" value="Unassembled WGS sequence"/>
</dbReference>
<dbReference type="InterPro" id="IPR011009">
    <property type="entry name" value="Kinase-like_dom_sf"/>
</dbReference>
<accession>A0A5J4RIT1</accession>
<comment type="caution">
    <text evidence="2">The sequence shown here is derived from an EMBL/GenBank/DDBJ whole genome shotgun (WGS) entry which is preliminary data.</text>
</comment>
<evidence type="ECO:0000313" key="2">
    <source>
        <dbReference type="EMBL" id="KAA6333509.1"/>
    </source>
</evidence>
<dbReference type="InterPro" id="IPR000719">
    <property type="entry name" value="Prot_kinase_dom"/>
</dbReference>
<dbReference type="SUPFAM" id="SSF56112">
    <property type="entry name" value="Protein kinase-like (PK-like)"/>
    <property type="match status" value="1"/>
</dbReference>
<organism evidence="2 3">
    <name type="scientific">Streblomastix strix</name>
    <dbReference type="NCBI Taxonomy" id="222440"/>
    <lineage>
        <taxon>Eukaryota</taxon>
        <taxon>Metamonada</taxon>
        <taxon>Preaxostyla</taxon>
        <taxon>Oxymonadida</taxon>
        <taxon>Streblomastigidae</taxon>
        <taxon>Streblomastix</taxon>
    </lineage>
</organism>
<dbReference type="OrthoDB" id="25592at2759"/>
<sequence>MTEASDIWALGVIVIEMITGVHPFQGRTLDETVQNIKNGRFKVLPDYVKGELKEMLISMINVDPVK</sequence>
<evidence type="ECO:0000259" key="1">
    <source>
        <dbReference type="PROSITE" id="PS50011"/>
    </source>
</evidence>
<proteinExistence type="predicted"/>